<protein>
    <recommendedName>
        <fullName evidence="4">Mobilization protein</fullName>
    </recommendedName>
</protein>
<dbReference type="Proteomes" id="UP000583800">
    <property type="component" value="Unassembled WGS sequence"/>
</dbReference>
<keyword evidence="3" id="KW-1185">Reference proteome</keyword>
<feature type="region of interest" description="Disordered" evidence="1">
    <location>
        <begin position="1"/>
        <end position="36"/>
    </location>
</feature>
<dbReference type="EMBL" id="JACHJB010000002">
    <property type="protein sequence ID" value="MBB6347227.1"/>
    <property type="molecule type" value="Genomic_DNA"/>
</dbReference>
<comment type="caution">
    <text evidence="2">The sequence shown here is derived from an EMBL/GenBank/DDBJ whole genome shotgun (WGS) entry which is preliminary data.</text>
</comment>
<accession>A0A7X0C2M9</accession>
<organism evidence="2 3">
    <name type="scientific">Nonomuraea muscovyensis</name>
    <dbReference type="NCBI Taxonomy" id="1124761"/>
    <lineage>
        <taxon>Bacteria</taxon>
        <taxon>Bacillati</taxon>
        <taxon>Actinomycetota</taxon>
        <taxon>Actinomycetes</taxon>
        <taxon>Streptosporangiales</taxon>
        <taxon>Streptosporangiaceae</taxon>
        <taxon>Nonomuraea</taxon>
    </lineage>
</organism>
<sequence>MTLPVDQAQAPEPAPVPPAPRRRRRRAARARSHRLGPLKLSAGELADIRAAAARAGMSPGAYAAHTVTTTARHALVLLPATDRERIAELLHARIELARIAALLPTADAHTVLPELTRAARRIEQAADALTRHASRKTTST</sequence>
<gene>
    <name evidence="2" type="ORF">FHU36_003772</name>
</gene>
<dbReference type="RefSeq" id="WP_185085212.1">
    <property type="nucleotide sequence ID" value="NZ_JACHJB010000002.1"/>
</dbReference>
<evidence type="ECO:0008006" key="4">
    <source>
        <dbReference type="Google" id="ProtNLM"/>
    </source>
</evidence>
<proteinExistence type="predicted"/>
<reference evidence="2 3" key="1">
    <citation type="submission" date="2020-08" db="EMBL/GenBank/DDBJ databases">
        <title>Sequencing the genomes of 1000 actinobacteria strains.</title>
        <authorList>
            <person name="Klenk H.-P."/>
        </authorList>
    </citation>
    <scope>NUCLEOTIDE SEQUENCE [LARGE SCALE GENOMIC DNA]</scope>
    <source>
        <strain evidence="2 3">DSM 45913</strain>
    </source>
</reference>
<evidence type="ECO:0000313" key="2">
    <source>
        <dbReference type="EMBL" id="MBB6347227.1"/>
    </source>
</evidence>
<evidence type="ECO:0000256" key="1">
    <source>
        <dbReference type="SAM" id="MobiDB-lite"/>
    </source>
</evidence>
<evidence type="ECO:0000313" key="3">
    <source>
        <dbReference type="Proteomes" id="UP000583800"/>
    </source>
</evidence>
<feature type="compositionally biased region" description="Basic residues" evidence="1">
    <location>
        <begin position="20"/>
        <end position="36"/>
    </location>
</feature>
<name>A0A7X0C2M9_9ACTN</name>
<dbReference type="AlphaFoldDB" id="A0A7X0C2M9"/>